<sequence>MKWPYDKKPNPSQPSSQVINCTGVCQANTASFAHLIWVFLFLVVCVHATLDNKQYSDTEHTNLDLLVDGIPQIVLCCVVCMLSIYLQVM</sequence>
<evidence type="ECO:0000313" key="3">
    <source>
        <dbReference type="Proteomes" id="UP001055439"/>
    </source>
</evidence>
<reference evidence="2" key="1">
    <citation type="submission" date="2022-05" db="EMBL/GenBank/DDBJ databases">
        <title>The Musa troglodytarum L. genome provides insights into the mechanism of non-climacteric behaviour and enrichment of carotenoids.</title>
        <authorList>
            <person name="Wang J."/>
        </authorList>
    </citation>
    <scope>NUCLEOTIDE SEQUENCE</scope>
    <source>
        <tissue evidence="2">Leaf</tissue>
    </source>
</reference>
<proteinExistence type="predicted"/>
<feature type="transmembrane region" description="Helical" evidence="1">
    <location>
        <begin position="70"/>
        <end position="88"/>
    </location>
</feature>
<gene>
    <name evidence="2" type="ORF">MUK42_36434</name>
</gene>
<protein>
    <submittedName>
        <fullName evidence="2">Uncharacterized protein</fullName>
    </submittedName>
</protein>
<keyword evidence="1" id="KW-1133">Transmembrane helix</keyword>
<name>A0A9E7JCX4_9LILI</name>
<keyword evidence="1" id="KW-0472">Membrane</keyword>
<evidence type="ECO:0000256" key="1">
    <source>
        <dbReference type="SAM" id="Phobius"/>
    </source>
</evidence>
<keyword evidence="1" id="KW-0812">Transmembrane</keyword>
<dbReference type="AlphaFoldDB" id="A0A9E7JCX4"/>
<organism evidence="2 3">
    <name type="scientific">Musa troglodytarum</name>
    <name type="common">fe'i banana</name>
    <dbReference type="NCBI Taxonomy" id="320322"/>
    <lineage>
        <taxon>Eukaryota</taxon>
        <taxon>Viridiplantae</taxon>
        <taxon>Streptophyta</taxon>
        <taxon>Embryophyta</taxon>
        <taxon>Tracheophyta</taxon>
        <taxon>Spermatophyta</taxon>
        <taxon>Magnoliopsida</taxon>
        <taxon>Liliopsida</taxon>
        <taxon>Zingiberales</taxon>
        <taxon>Musaceae</taxon>
        <taxon>Musa</taxon>
    </lineage>
</organism>
<evidence type="ECO:0000313" key="2">
    <source>
        <dbReference type="EMBL" id="URD76528.1"/>
    </source>
</evidence>
<accession>A0A9E7JCX4</accession>
<dbReference type="Proteomes" id="UP001055439">
    <property type="component" value="Chromosome 1"/>
</dbReference>
<keyword evidence="3" id="KW-1185">Reference proteome</keyword>
<feature type="transmembrane region" description="Helical" evidence="1">
    <location>
        <begin position="32"/>
        <end position="50"/>
    </location>
</feature>
<dbReference type="EMBL" id="CP097502">
    <property type="protein sequence ID" value="URD76528.1"/>
    <property type="molecule type" value="Genomic_DNA"/>
</dbReference>